<gene>
    <name evidence="2" type="ORF">VitviT2T_014487</name>
</gene>
<feature type="compositionally biased region" description="Low complexity" evidence="1">
    <location>
        <begin position="41"/>
        <end position="51"/>
    </location>
</feature>
<dbReference type="Proteomes" id="UP001227230">
    <property type="component" value="Chromosome 10"/>
</dbReference>
<protein>
    <submittedName>
        <fullName evidence="2">Uncharacterized protein</fullName>
    </submittedName>
</protein>
<evidence type="ECO:0000256" key="1">
    <source>
        <dbReference type="SAM" id="MobiDB-lite"/>
    </source>
</evidence>
<organism evidence="2 3">
    <name type="scientific">Vitis vinifera</name>
    <name type="common">Grape</name>
    <dbReference type="NCBI Taxonomy" id="29760"/>
    <lineage>
        <taxon>Eukaryota</taxon>
        <taxon>Viridiplantae</taxon>
        <taxon>Streptophyta</taxon>
        <taxon>Embryophyta</taxon>
        <taxon>Tracheophyta</taxon>
        <taxon>Spermatophyta</taxon>
        <taxon>Magnoliopsida</taxon>
        <taxon>eudicotyledons</taxon>
        <taxon>Gunneridae</taxon>
        <taxon>Pentapetalae</taxon>
        <taxon>rosids</taxon>
        <taxon>Vitales</taxon>
        <taxon>Vitaceae</taxon>
        <taxon>Viteae</taxon>
        <taxon>Vitis</taxon>
    </lineage>
</organism>
<evidence type="ECO:0000313" key="3">
    <source>
        <dbReference type="Proteomes" id="UP001227230"/>
    </source>
</evidence>
<proteinExistence type="predicted"/>
<evidence type="ECO:0000313" key="2">
    <source>
        <dbReference type="EMBL" id="WJZ95743.1"/>
    </source>
</evidence>
<name>A0ABY9CJS7_VITVI</name>
<feature type="region of interest" description="Disordered" evidence="1">
    <location>
        <begin position="1"/>
        <end position="72"/>
    </location>
</feature>
<accession>A0ABY9CJS7</accession>
<sequence length="128" mass="14390">MQGDRFYETLPEWEPVKENREAPPPSENPQPSTSPKKGRLLRSTTTLSSSSKSDEGIQDQITNPIDGPSQQHEDFLQIEGEESISVLPIEPLLYKGLLESFQEKKKKDLSAFPRVGEIFLKRTATGAY</sequence>
<reference evidence="2 3" key="1">
    <citation type="journal article" date="2023" name="Hortic Res">
        <title>The complete reference genome for grapevine (Vitis vinifera L.) genetics and breeding.</title>
        <authorList>
            <person name="Shi X."/>
            <person name="Cao S."/>
            <person name="Wang X."/>
            <person name="Huang S."/>
            <person name="Wang Y."/>
            <person name="Liu Z."/>
            <person name="Liu W."/>
            <person name="Leng X."/>
            <person name="Peng Y."/>
            <person name="Wang N."/>
            <person name="Wang Y."/>
            <person name="Ma Z."/>
            <person name="Xu X."/>
            <person name="Zhang F."/>
            <person name="Xue H."/>
            <person name="Zhong H."/>
            <person name="Wang Y."/>
            <person name="Zhang K."/>
            <person name="Velt A."/>
            <person name="Avia K."/>
            <person name="Holtgrawe D."/>
            <person name="Grimplet J."/>
            <person name="Matus J.T."/>
            <person name="Ware D."/>
            <person name="Wu X."/>
            <person name="Wang H."/>
            <person name="Liu C."/>
            <person name="Fang Y."/>
            <person name="Rustenholz C."/>
            <person name="Cheng Z."/>
            <person name="Xiao H."/>
            <person name="Zhou Y."/>
        </authorList>
    </citation>
    <scope>NUCLEOTIDE SEQUENCE [LARGE SCALE GENOMIC DNA]</scope>
    <source>
        <strain evidence="3">cv. Pinot noir / PN40024</strain>
        <tissue evidence="2">Leaf</tissue>
    </source>
</reference>
<dbReference type="EMBL" id="CP126657">
    <property type="protein sequence ID" value="WJZ95743.1"/>
    <property type="molecule type" value="Genomic_DNA"/>
</dbReference>
<keyword evidence="3" id="KW-1185">Reference proteome</keyword>